<dbReference type="RefSeq" id="WP_257771821.1">
    <property type="nucleotide sequence ID" value="NZ_CP102480.1"/>
</dbReference>
<evidence type="ECO:0000256" key="3">
    <source>
        <dbReference type="ARBA" id="ARBA00023163"/>
    </source>
</evidence>
<evidence type="ECO:0000313" key="5">
    <source>
        <dbReference type="EMBL" id="UUX52009.1"/>
    </source>
</evidence>
<dbReference type="InterPro" id="IPR036390">
    <property type="entry name" value="WH_DNA-bd_sf"/>
</dbReference>
<sequence>MNDTDAIAALGALAQEHRLGLYRLLMHAGPSGMSAGDLADRAGLSRSGLSFHIAQLERAGLVHARRQHRNIFYAVEIDAMRRLLTFLTQDCCNGNPDICGELAATAALCGTTPETER</sequence>
<protein>
    <submittedName>
        <fullName evidence="5">Metalloregulator ArsR/SmtB family transcription factor</fullName>
    </submittedName>
</protein>
<evidence type="ECO:0000313" key="6">
    <source>
        <dbReference type="Proteomes" id="UP001060336"/>
    </source>
</evidence>
<evidence type="ECO:0000256" key="1">
    <source>
        <dbReference type="ARBA" id="ARBA00023015"/>
    </source>
</evidence>
<feature type="domain" description="HTH arsR-type" evidence="4">
    <location>
        <begin position="1"/>
        <end position="95"/>
    </location>
</feature>
<proteinExistence type="predicted"/>
<dbReference type="PANTHER" id="PTHR43132">
    <property type="entry name" value="ARSENICAL RESISTANCE OPERON REPRESSOR ARSR-RELATED"/>
    <property type="match status" value="1"/>
</dbReference>
<keyword evidence="2" id="KW-0238">DNA-binding</keyword>
<dbReference type="Pfam" id="PF12840">
    <property type="entry name" value="HTH_20"/>
    <property type="match status" value="1"/>
</dbReference>
<dbReference type="KEGG" id="naci:NUH88_09960"/>
<evidence type="ECO:0000256" key="2">
    <source>
        <dbReference type="ARBA" id="ARBA00023125"/>
    </source>
</evidence>
<dbReference type="CDD" id="cd00090">
    <property type="entry name" value="HTH_ARSR"/>
    <property type="match status" value="1"/>
</dbReference>
<dbReference type="PANTHER" id="PTHR43132:SF2">
    <property type="entry name" value="ARSENICAL RESISTANCE OPERON REPRESSOR ARSR-RELATED"/>
    <property type="match status" value="1"/>
</dbReference>
<keyword evidence="1" id="KW-0805">Transcription regulation</keyword>
<dbReference type="SMART" id="SM00418">
    <property type="entry name" value="HTH_ARSR"/>
    <property type="match status" value="1"/>
</dbReference>
<dbReference type="NCBIfam" id="NF033788">
    <property type="entry name" value="HTH_metalloreg"/>
    <property type="match status" value="1"/>
</dbReference>
<dbReference type="Proteomes" id="UP001060336">
    <property type="component" value="Chromosome"/>
</dbReference>
<keyword evidence="6" id="KW-1185">Reference proteome</keyword>
<dbReference type="InterPro" id="IPR011991">
    <property type="entry name" value="ArsR-like_HTH"/>
</dbReference>
<accession>A0A9J7B018</accession>
<dbReference type="InterPro" id="IPR036388">
    <property type="entry name" value="WH-like_DNA-bd_sf"/>
</dbReference>
<organism evidence="5 6">
    <name type="scientific">Nisaea acidiphila</name>
    <dbReference type="NCBI Taxonomy" id="1862145"/>
    <lineage>
        <taxon>Bacteria</taxon>
        <taxon>Pseudomonadati</taxon>
        <taxon>Pseudomonadota</taxon>
        <taxon>Alphaproteobacteria</taxon>
        <taxon>Rhodospirillales</taxon>
        <taxon>Thalassobaculaceae</taxon>
        <taxon>Nisaea</taxon>
    </lineage>
</organism>
<dbReference type="SUPFAM" id="SSF46785">
    <property type="entry name" value="Winged helix' DNA-binding domain"/>
    <property type="match status" value="1"/>
</dbReference>
<dbReference type="GO" id="GO:0003677">
    <property type="term" value="F:DNA binding"/>
    <property type="evidence" value="ECO:0007669"/>
    <property type="project" value="UniProtKB-KW"/>
</dbReference>
<reference evidence="5" key="1">
    <citation type="submission" date="2022-08" db="EMBL/GenBank/DDBJ databases">
        <title>Nisaea acidiphila sp. nov., isolated from a marine algal debris and emended description of the genus Nisaea Urios et al. 2008.</title>
        <authorList>
            <person name="Kwon K."/>
        </authorList>
    </citation>
    <scope>NUCLEOTIDE SEQUENCE</scope>
    <source>
        <strain evidence="5">MEBiC11861</strain>
    </source>
</reference>
<dbReference type="EMBL" id="CP102480">
    <property type="protein sequence ID" value="UUX52009.1"/>
    <property type="molecule type" value="Genomic_DNA"/>
</dbReference>
<dbReference type="Gene3D" id="1.10.10.10">
    <property type="entry name" value="Winged helix-like DNA-binding domain superfamily/Winged helix DNA-binding domain"/>
    <property type="match status" value="1"/>
</dbReference>
<dbReference type="PROSITE" id="PS50987">
    <property type="entry name" value="HTH_ARSR_2"/>
    <property type="match status" value="1"/>
</dbReference>
<gene>
    <name evidence="5" type="ORF">NUH88_09960</name>
</gene>
<dbReference type="InterPro" id="IPR001845">
    <property type="entry name" value="HTH_ArsR_DNA-bd_dom"/>
</dbReference>
<dbReference type="InterPro" id="IPR051011">
    <property type="entry name" value="Metal_resp_trans_reg"/>
</dbReference>
<dbReference type="PRINTS" id="PR00778">
    <property type="entry name" value="HTHARSR"/>
</dbReference>
<keyword evidence="3" id="KW-0804">Transcription</keyword>
<name>A0A9J7B018_9PROT</name>
<dbReference type="GO" id="GO:0003700">
    <property type="term" value="F:DNA-binding transcription factor activity"/>
    <property type="evidence" value="ECO:0007669"/>
    <property type="project" value="InterPro"/>
</dbReference>
<evidence type="ECO:0000259" key="4">
    <source>
        <dbReference type="PROSITE" id="PS50987"/>
    </source>
</evidence>
<dbReference type="AlphaFoldDB" id="A0A9J7B018"/>